<proteinExistence type="predicted"/>
<name>A0A6H5HID2_9HEMI</name>
<accession>A0A6H5HID2</accession>
<keyword evidence="2" id="KW-1185">Reference proteome</keyword>
<dbReference type="EMBL" id="CADCXU010031440">
    <property type="protein sequence ID" value="CAB0017441.1"/>
    <property type="molecule type" value="Genomic_DNA"/>
</dbReference>
<feature type="non-terminal residue" evidence="1">
    <location>
        <position position="1"/>
    </location>
</feature>
<organism evidence="1 2">
    <name type="scientific">Nesidiocoris tenuis</name>
    <dbReference type="NCBI Taxonomy" id="355587"/>
    <lineage>
        <taxon>Eukaryota</taxon>
        <taxon>Metazoa</taxon>
        <taxon>Ecdysozoa</taxon>
        <taxon>Arthropoda</taxon>
        <taxon>Hexapoda</taxon>
        <taxon>Insecta</taxon>
        <taxon>Pterygota</taxon>
        <taxon>Neoptera</taxon>
        <taxon>Paraneoptera</taxon>
        <taxon>Hemiptera</taxon>
        <taxon>Heteroptera</taxon>
        <taxon>Panheteroptera</taxon>
        <taxon>Cimicomorpha</taxon>
        <taxon>Miridae</taxon>
        <taxon>Dicyphina</taxon>
        <taxon>Nesidiocoris</taxon>
    </lineage>
</organism>
<dbReference type="AlphaFoldDB" id="A0A6H5HID2"/>
<dbReference type="Proteomes" id="UP000479000">
    <property type="component" value="Unassembled WGS sequence"/>
</dbReference>
<sequence>FYDRHILEPSSSSFTSPYAERIRELERERRERARRREDIERNRMDRYMRRKYLRHIANQQFYKSISMLQSNARDDEEKQPIEDFSLFVYRMTAPDFKDRVKELENKLLRPVSRDVTVRVRATASQRLKTEDWTRRRLSDLSRIGLADMRLLTTHQIQVNHEKNVHAV</sequence>
<dbReference type="OrthoDB" id="20799at2759"/>
<reference evidence="1 2" key="1">
    <citation type="submission" date="2020-02" db="EMBL/GenBank/DDBJ databases">
        <authorList>
            <person name="Ferguson B K."/>
        </authorList>
    </citation>
    <scope>NUCLEOTIDE SEQUENCE [LARGE SCALE GENOMIC DNA]</scope>
</reference>
<protein>
    <submittedName>
        <fullName evidence="1">Uncharacterized protein</fullName>
    </submittedName>
</protein>
<evidence type="ECO:0000313" key="2">
    <source>
        <dbReference type="Proteomes" id="UP000479000"/>
    </source>
</evidence>
<evidence type="ECO:0000313" key="1">
    <source>
        <dbReference type="EMBL" id="CAB0017441.1"/>
    </source>
</evidence>
<gene>
    <name evidence="1" type="ORF">NTEN_LOCUS21453</name>
</gene>